<keyword evidence="5" id="KW-1185">Reference proteome</keyword>
<dbReference type="PANTHER" id="PTHR43730:SF1">
    <property type="entry name" value="BETA-MANNOSIDASE"/>
    <property type="match status" value="1"/>
</dbReference>
<organism evidence="5 6">
    <name type="scientific">Ascaris lumbricoides</name>
    <name type="common">Giant roundworm</name>
    <dbReference type="NCBI Taxonomy" id="6252"/>
    <lineage>
        <taxon>Eukaryota</taxon>
        <taxon>Metazoa</taxon>
        <taxon>Ecdysozoa</taxon>
        <taxon>Nematoda</taxon>
        <taxon>Chromadorea</taxon>
        <taxon>Rhabditida</taxon>
        <taxon>Spirurina</taxon>
        <taxon>Ascaridomorpha</taxon>
        <taxon>Ascaridoidea</taxon>
        <taxon>Ascarididae</taxon>
        <taxon>Ascaris</taxon>
    </lineage>
</organism>
<feature type="transmembrane region" description="Helical" evidence="3">
    <location>
        <begin position="27"/>
        <end position="46"/>
    </location>
</feature>
<feature type="domain" description="Beta-mannosidase-like galactose-binding" evidence="4">
    <location>
        <begin position="65"/>
        <end position="154"/>
    </location>
</feature>
<dbReference type="InterPro" id="IPR050887">
    <property type="entry name" value="Beta-mannosidase_GH2"/>
</dbReference>
<reference evidence="6" key="1">
    <citation type="submission" date="2017-02" db="UniProtKB">
        <authorList>
            <consortium name="WormBaseParasite"/>
        </authorList>
    </citation>
    <scope>IDENTIFICATION</scope>
</reference>
<proteinExistence type="predicted"/>
<keyword evidence="3" id="KW-1133">Transmembrane helix</keyword>
<evidence type="ECO:0000256" key="2">
    <source>
        <dbReference type="ARBA" id="ARBA00023295"/>
    </source>
</evidence>
<dbReference type="Proteomes" id="UP000036681">
    <property type="component" value="Unplaced"/>
</dbReference>
<evidence type="ECO:0000313" key="5">
    <source>
        <dbReference type="Proteomes" id="UP000036681"/>
    </source>
</evidence>
<dbReference type="AlphaFoldDB" id="A0A0M3HG64"/>
<keyword evidence="1" id="KW-0378">Hydrolase</keyword>
<dbReference type="Gene3D" id="2.60.120.260">
    <property type="entry name" value="Galactose-binding domain-like"/>
    <property type="match status" value="1"/>
</dbReference>
<keyword evidence="2" id="KW-0326">Glycosidase</keyword>
<dbReference type="Pfam" id="PF22666">
    <property type="entry name" value="Glyco_hydro_2_N2"/>
    <property type="match status" value="1"/>
</dbReference>
<accession>A0A0M3HG64</accession>
<dbReference type="GO" id="GO:0006516">
    <property type="term" value="P:glycoprotein catabolic process"/>
    <property type="evidence" value="ECO:0007669"/>
    <property type="project" value="TreeGrafter"/>
</dbReference>
<dbReference type="PANTHER" id="PTHR43730">
    <property type="entry name" value="BETA-MANNOSIDASE"/>
    <property type="match status" value="1"/>
</dbReference>
<keyword evidence="3" id="KW-0472">Membrane</keyword>
<dbReference type="GO" id="GO:0004567">
    <property type="term" value="F:beta-mannosidase activity"/>
    <property type="evidence" value="ECO:0007669"/>
    <property type="project" value="TreeGrafter"/>
</dbReference>
<evidence type="ECO:0000256" key="3">
    <source>
        <dbReference type="SAM" id="Phobius"/>
    </source>
</evidence>
<evidence type="ECO:0000256" key="1">
    <source>
        <dbReference type="ARBA" id="ARBA00022801"/>
    </source>
</evidence>
<name>A0A0M3HG64_ASCLU</name>
<dbReference type="WBParaSite" id="ALUE_0000050901-mRNA-1">
    <property type="protein sequence ID" value="ALUE_0000050901-mRNA-1"/>
    <property type="gene ID" value="ALUE_0000050901"/>
</dbReference>
<keyword evidence="3" id="KW-0812">Transmembrane</keyword>
<dbReference type="SUPFAM" id="SSF49785">
    <property type="entry name" value="Galactose-binding domain-like"/>
    <property type="match status" value="1"/>
</dbReference>
<evidence type="ECO:0000313" key="6">
    <source>
        <dbReference type="WBParaSite" id="ALUE_0000050901-mRNA-1"/>
    </source>
</evidence>
<sequence>MTRREYSRKMLSPVIGYLCRIVRRSTLSMILVSIFLTLFCTFHLVFTSRFHNLPMKQIDLNTYDWSFRCRNCSLMGKATVPGDIYMDLFRERLIPEPLYGNNDQQLRWVAENDWIYETTFRLDRIWKEVDDYRMYKAVVLSIEGLDTISIVYLN</sequence>
<dbReference type="InterPro" id="IPR008979">
    <property type="entry name" value="Galactose-bd-like_sf"/>
</dbReference>
<evidence type="ECO:0000259" key="4">
    <source>
        <dbReference type="Pfam" id="PF22666"/>
    </source>
</evidence>
<dbReference type="InterPro" id="IPR054593">
    <property type="entry name" value="Beta-mannosidase-like_N2"/>
</dbReference>
<protein>
    <submittedName>
        <fullName evidence="6">Neur_chan_LBD domain-containing protein</fullName>
    </submittedName>
</protein>